<feature type="region of interest" description="Disordered" evidence="1">
    <location>
        <begin position="12"/>
        <end position="37"/>
    </location>
</feature>
<gene>
    <name evidence="2" type="ORF">VN97_g8490</name>
</gene>
<sequence>MNLKENVLCKQPKHRKRSGNGKITATCPPAPRTQPPPTLVKYTPRSFHTDLEGPVGYQNAVLTLVGD</sequence>
<evidence type="ECO:0000313" key="3">
    <source>
        <dbReference type="Proteomes" id="UP001227192"/>
    </source>
</evidence>
<accession>A0AAI9TDC3</accession>
<dbReference type="AlphaFoldDB" id="A0AAI9TDC3"/>
<organism evidence="2 3">
    <name type="scientific">Penicillium thymicola</name>
    <dbReference type="NCBI Taxonomy" id="293382"/>
    <lineage>
        <taxon>Eukaryota</taxon>
        <taxon>Fungi</taxon>
        <taxon>Dikarya</taxon>
        <taxon>Ascomycota</taxon>
        <taxon>Pezizomycotina</taxon>
        <taxon>Eurotiomycetes</taxon>
        <taxon>Eurotiomycetidae</taxon>
        <taxon>Eurotiales</taxon>
        <taxon>Aspergillaceae</taxon>
        <taxon>Penicillium</taxon>
    </lineage>
</organism>
<dbReference type="Proteomes" id="UP001227192">
    <property type="component" value="Unassembled WGS sequence"/>
</dbReference>
<keyword evidence="3" id="KW-1185">Reference proteome</keyword>
<evidence type="ECO:0000313" key="2">
    <source>
        <dbReference type="EMBL" id="KAJ9484866.1"/>
    </source>
</evidence>
<reference evidence="2" key="1">
    <citation type="submission" date="2015-06" db="EMBL/GenBank/DDBJ databases">
        <authorList>
            <person name="Nguyen H."/>
        </authorList>
    </citation>
    <scope>NUCLEOTIDE SEQUENCE</scope>
    <source>
        <strain evidence="2">DAOM 180753</strain>
    </source>
</reference>
<name>A0AAI9TDC3_PENTH</name>
<evidence type="ECO:0000256" key="1">
    <source>
        <dbReference type="SAM" id="MobiDB-lite"/>
    </source>
</evidence>
<proteinExistence type="predicted"/>
<feature type="compositionally biased region" description="Pro residues" evidence="1">
    <location>
        <begin position="28"/>
        <end position="37"/>
    </location>
</feature>
<comment type="caution">
    <text evidence="2">The sequence shown here is derived from an EMBL/GenBank/DDBJ whole genome shotgun (WGS) entry which is preliminary data.</text>
</comment>
<protein>
    <submittedName>
        <fullName evidence="2">Uncharacterized protein</fullName>
    </submittedName>
</protein>
<reference evidence="2" key="2">
    <citation type="journal article" date="2016" name="Fungal Biol.">
        <title>Ochratoxin A production by Penicillium thymicola.</title>
        <authorList>
            <person name="Nguyen H.D.T."/>
            <person name="McMullin D.R."/>
            <person name="Ponomareva E."/>
            <person name="Riley R."/>
            <person name="Pomraning K.R."/>
            <person name="Baker S.E."/>
            <person name="Seifert K.A."/>
        </authorList>
    </citation>
    <scope>NUCLEOTIDE SEQUENCE</scope>
    <source>
        <strain evidence="2">DAOM 180753</strain>
    </source>
</reference>
<dbReference type="EMBL" id="LACB01000306">
    <property type="protein sequence ID" value="KAJ9484866.1"/>
    <property type="molecule type" value="Genomic_DNA"/>
</dbReference>